<organism evidence="2 3">
    <name type="scientific">Stylosanthes scabra</name>
    <dbReference type="NCBI Taxonomy" id="79078"/>
    <lineage>
        <taxon>Eukaryota</taxon>
        <taxon>Viridiplantae</taxon>
        <taxon>Streptophyta</taxon>
        <taxon>Embryophyta</taxon>
        <taxon>Tracheophyta</taxon>
        <taxon>Spermatophyta</taxon>
        <taxon>Magnoliopsida</taxon>
        <taxon>eudicotyledons</taxon>
        <taxon>Gunneridae</taxon>
        <taxon>Pentapetalae</taxon>
        <taxon>rosids</taxon>
        <taxon>fabids</taxon>
        <taxon>Fabales</taxon>
        <taxon>Fabaceae</taxon>
        <taxon>Papilionoideae</taxon>
        <taxon>50 kb inversion clade</taxon>
        <taxon>dalbergioids sensu lato</taxon>
        <taxon>Dalbergieae</taxon>
        <taxon>Pterocarpus clade</taxon>
        <taxon>Stylosanthes</taxon>
    </lineage>
</organism>
<keyword evidence="3" id="KW-1185">Reference proteome</keyword>
<protein>
    <recommendedName>
        <fullName evidence="1">Reverse transcriptase Ty1/copia-type domain-containing protein</fullName>
    </recommendedName>
</protein>
<dbReference type="InterPro" id="IPR013103">
    <property type="entry name" value="RVT_2"/>
</dbReference>
<proteinExistence type="predicted"/>
<dbReference type="EMBL" id="JASCZI010060432">
    <property type="protein sequence ID" value="MED6131213.1"/>
    <property type="molecule type" value="Genomic_DNA"/>
</dbReference>
<accession>A0ABU6S5X2</accession>
<dbReference type="Pfam" id="PF07727">
    <property type="entry name" value="RVT_2"/>
    <property type="match status" value="1"/>
</dbReference>
<evidence type="ECO:0000313" key="2">
    <source>
        <dbReference type="EMBL" id="MED6131213.1"/>
    </source>
</evidence>
<dbReference type="InterPro" id="IPR043502">
    <property type="entry name" value="DNA/RNA_pol_sf"/>
</dbReference>
<evidence type="ECO:0000313" key="3">
    <source>
        <dbReference type="Proteomes" id="UP001341840"/>
    </source>
</evidence>
<dbReference type="PANTHER" id="PTHR11439:SF463">
    <property type="entry name" value="REVERSE TRANSCRIPTASE TY1_COPIA-TYPE DOMAIN-CONTAINING PROTEIN"/>
    <property type="match status" value="1"/>
</dbReference>
<sequence length="494" mass="55449">MPQESNEGEKTCEIILHGTNDSEHVHHATENQHTNQLRRSERVKKPPSYLKDFYCALNSSVESASSSPTNLISQTGSLNSTILPHTTFALAASMHNEPKTYAEAVVDSNWKEAIDNELSALEQNKTWTLTQLPIGKKTVGCKWVFKLKLHPDGSIERYKARLVAQGFSQTQGVDYKDIFSPVVKMTTFRMVVSVAAVKGWHLHQLGVNTAFLHGDLNEIVYMKPPPGLHLPEPGLICKLDHSLYGLKQASRQWNLKLANSLIDIGYTQCKHDYNMFTKQSSTGFTVLLVYIDDLVLAGNNLAEINHVKRHLHDLYKIKDLGELKYFLGMEVSRSKRAIAICQRKYCLDLLKDYGMDNAKPASTPMEYTTPLSKNSGTPLSSNSEYRRIIGRLLYLTNTKPEICYAVGKLSQFLDCATDKHFEAALRVLRYLKGVPAKGLFFSAATDLTLSGFSDSDWGTCPDSRKSITGYCFFLGTYIVSWKSKKTEHGCILFL</sequence>
<dbReference type="Proteomes" id="UP001341840">
    <property type="component" value="Unassembled WGS sequence"/>
</dbReference>
<gene>
    <name evidence="2" type="ORF">PIB30_117115</name>
</gene>
<dbReference type="PANTHER" id="PTHR11439">
    <property type="entry name" value="GAG-POL-RELATED RETROTRANSPOSON"/>
    <property type="match status" value="1"/>
</dbReference>
<comment type="caution">
    <text evidence="2">The sequence shown here is derived from an EMBL/GenBank/DDBJ whole genome shotgun (WGS) entry which is preliminary data.</text>
</comment>
<evidence type="ECO:0000259" key="1">
    <source>
        <dbReference type="Pfam" id="PF07727"/>
    </source>
</evidence>
<reference evidence="2 3" key="1">
    <citation type="journal article" date="2023" name="Plants (Basel)">
        <title>Bridging the Gap: Combining Genomics and Transcriptomics Approaches to Understand Stylosanthes scabra, an Orphan Legume from the Brazilian Caatinga.</title>
        <authorList>
            <person name="Ferreira-Neto J.R.C."/>
            <person name="da Silva M.D."/>
            <person name="Binneck E."/>
            <person name="de Melo N.F."/>
            <person name="da Silva R.H."/>
            <person name="de Melo A.L.T.M."/>
            <person name="Pandolfi V."/>
            <person name="Bustamante F.O."/>
            <person name="Brasileiro-Vidal A.C."/>
            <person name="Benko-Iseppon A.M."/>
        </authorList>
    </citation>
    <scope>NUCLEOTIDE SEQUENCE [LARGE SCALE GENOMIC DNA]</scope>
    <source>
        <tissue evidence="2">Leaves</tissue>
    </source>
</reference>
<name>A0ABU6S5X2_9FABA</name>
<dbReference type="SUPFAM" id="SSF56672">
    <property type="entry name" value="DNA/RNA polymerases"/>
    <property type="match status" value="1"/>
</dbReference>
<feature type="domain" description="Reverse transcriptase Ty1/copia-type" evidence="1">
    <location>
        <begin position="124"/>
        <end position="366"/>
    </location>
</feature>
<dbReference type="CDD" id="cd09272">
    <property type="entry name" value="RNase_HI_RT_Ty1"/>
    <property type="match status" value="1"/>
</dbReference>